<dbReference type="Proteomes" id="UP000662572">
    <property type="component" value="Unassembled WGS sequence"/>
</dbReference>
<comment type="caution">
    <text evidence="2">The sequence shown here is derived from an EMBL/GenBank/DDBJ whole genome shotgun (WGS) entry which is preliminary data.</text>
</comment>
<keyword evidence="3" id="KW-1185">Reference proteome</keyword>
<feature type="chain" id="PRO_5037986675" evidence="1">
    <location>
        <begin position="18"/>
        <end position="454"/>
    </location>
</feature>
<keyword evidence="1" id="KW-0732">Signal</keyword>
<evidence type="ECO:0000256" key="1">
    <source>
        <dbReference type="SAM" id="SignalP"/>
    </source>
</evidence>
<name>A0A918UYB1_9CAUL</name>
<dbReference type="AlphaFoldDB" id="A0A918UYB1"/>
<sequence length="454" mass="50473">MGSLIAALMMSATTASAEMPVRTVNFSDAAFVELESKACEPSGDERVLPRDLAIAQLLSRYPVTLDVSFMGPQSVPLGERIATTICDGASCQPAEASPSQVSLAQLRNAAARMLSVREGRGLKLEWKANWPEPEGDIARIAAFYDPNNPGYVLTCTTPPAPVVAEVTPPVVTEKTLPAIQEKRSFLSLFRVASNVSQTEKDKYSQRDPARISYYKSASDKSAIVNIRAAIAAPDIAHWGDDADATKTSGNVRPFLAYERVTHWNQYSEVNNLDFGIRSRFRFADDEAEHAYIGNLTAAWQTDDEFQSALTRFEASLKPPVQYWLYGDADPKREYCVWCQNANMTIVADYVGIDDPGDKVTLNNVKQYGRLGYDMEWGVRLKRPAGLPTFGMNVQYSAREDVTSNRASADRLGARAMYYPTDTSHFAFGLEYDRGKDLTSLVELDRWMITWGYRQ</sequence>
<reference evidence="2" key="1">
    <citation type="journal article" date="2014" name="Int. J. Syst. Evol. Microbiol.">
        <title>Complete genome sequence of Corynebacterium casei LMG S-19264T (=DSM 44701T), isolated from a smear-ripened cheese.</title>
        <authorList>
            <consortium name="US DOE Joint Genome Institute (JGI-PGF)"/>
            <person name="Walter F."/>
            <person name="Albersmeier A."/>
            <person name="Kalinowski J."/>
            <person name="Ruckert C."/>
        </authorList>
    </citation>
    <scope>NUCLEOTIDE SEQUENCE</scope>
    <source>
        <strain evidence="2">KCTC 32296</strain>
    </source>
</reference>
<evidence type="ECO:0000313" key="2">
    <source>
        <dbReference type="EMBL" id="GGZ42610.1"/>
    </source>
</evidence>
<organism evidence="2 3">
    <name type="scientific">Asticcacaulis endophyticus</name>
    <dbReference type="NCBI Taxonomy" id="1395890"/>
    <lineage>
        <taxon>Bacteria</taxon>
        <taxon>Pseudomonadati</taxon>
        <taxon>Pseudomonadota</taxon>
        <taxon>Alphaproteobacteria</taxon>
        <taxon>Caulobacterales</taxon>
        <taxon>Caulobacteraceae</taxon>
        <taxon>Asticcacaulis</taxon>
    </lineage>
</organism>
<evidence type="ECO:0000313" key="3">
    <source>
        <dbReference type="Proteomes" id="UP000662572"/>
    </source>
</evidence>
<dbReference type="EMBL" id="BMZB01000005">
    <property type="protein sequence ID" value="GGZ42610.1"/>
    <property type="molecule type" value="Genomic_DNA"/>
</dbReference>
<protein>
    <submittedName>
        <fullName evidence="2">Uncharacterized protein</fullName>
    </submittedName>
</protein>
<proteinExistence type="predicted"/>
<gene>
    <name evidence="2" type="ORF">GCM10011273_31830</name>
</gene>
<accession>A0A918UYB1</accession>
<reference evidence="2" key="2">
    <citation type="submission" date="2020-09" db="EMBL/GenBank/DDBJ databases">
        <authorList>
            <person name="Sun Q."/>
            <person name="Kim S."/>
        </authorList>
    </citation>
    <scope>NUCLEOTIDE SEQUENCE</scope>
    <source>
        <strain evidence="2">KCTC 32296</strain>
    </source>
</reference>
<feature type="signal peptide" evidence="1">
    <location>
        <begin position="1"/>
        <end position="17"/>
    </location>
</feature>
<dbReference type="RefSeq" id="WP_189488414.1">
    <property type="nucleotide sequence ID" value="NZ_BMZB01000005.1"/>
</dbReference>